<dbReference type="Proteomes" id="UP000249467">
    <property type="component" value="Unassembled WGS sequence"/>
</dbReference>
<feature type="non-terminal residue" evidence="1">
    <location>
        <position position="1"/>
    </location>
</feature>
<organism evidence="1 2">
    <name type="scientific">Pseudanabaena frigida</name>
    <dbReference type="NCBI Taxonomy" id="945775"/>
    <lineage>
        <taxon>Bacteria</taxon>
        <taxon>Bacillati</taxon>
        <taxon>Cyanobacteriota</taxon>
        <taxon>Cyanophyceae</taxon>
        <taxon>Pseudanabaenales</taxon>
        <taxon>Pseudanabaenaceae</taxon>
        <taxon>Pseudanabaena</taxon>
    </lineage>
</organism>
<comment type="caution">
    <text evidence="1">The sequence shown here is derived from an EMBL/GenBank/DDBJ whole genome shotgun (WGS) entry which is preliminary data.</text>
</comment>
<gene>
    <name evidence="1" type="ORF">DCF19_09415</name>
</gene>
<dbReference type="EMBL" id="QBML01000010">
    <property type="protein sequence ID" value="PZO41760.1"/>
    <property type="molecule type" value="Genomic_DNA"/>
</dbReference>
<name>A0A2W4WBE3_9CYAN</name>
<dbReference type="AlphaFoldDB" id="A0A2W4WBE3"/>
<reference evidence="1 2" key="2">
    <citation type="submission" date="2018-06" db="EMBL/GenBank/DDBJ databases">
        <title>Metagenomic assembly of (sub)arctic Cyanobacteria and their associated microbiome from non-axenic cultures.</title>
        <authorList>
            <person name="Baurain D."/>
        </authorList>
    </citation>
    <scope>NUCLEOTIDE SEQUENCE [LARGE SCALE GENOMIC DNA]</scope>
    <source>
        <strain evidence="1">ULC066bin1</strain>
    </source>
</reference>
<proteinExistence type="predicted"/>
<evidence type="ECO:0000313" key="1">
    <source>
        <dbReference type="EMBL" id="PZO41760.1"/>
    </source>
</evidence>
<reference evidence="1 2" key="1">
    <citation type="submission" date="2018-04" db="EMBL/GenBank/DDBJ databases">
        <authorList>
            <person name="Go L.Y."/>
            <person name="Mitchell J.A."/>
        </authorList>
    </citation>
    <scope>NUCLEOTIDE SEQUENCE [LARGE SCALE GENOMIC DNA]</scope>
    <source>
        <strain evidence="1">ULC066bin1</strain>
    </source>
</reference>
<evidence type="ECO:0000313" key="2">
    <source>
        <dbReference type="Proteomes" id="UP000249467"/>
    </source>
</evidence>
<protein>
    <submittedName>
        <fullName evidence="1">Uncharacterized protein</fullName>
    </submittedName>
</protein>
<accession>A0A2W4WBE3</accession>
<sequence length="196" mass="21878">FFPVHLLSFLYHSLLITTEISTILGEGNESQIKELLRQGVCIPLFFEADCELDGNTLFVVGDLSEEEANAWVGKLVGKLNIPCGKLVLLCGGGDPDGFAHAMSGNLPDPNCEFFQIIEVPSGEYQVEIFAYLTSSIAQNYLEEQKENIQEWFRNNCSGTESIGYIIHLIPLESEPTLPKLVPEVGWCSEFEFREPE</sequence>